<dbReference type="RefSeq" id="WP_213411335.1">
    <property type="nucleotide sequence ID" value="NZ_BOVK01000016.1"/>
</dbReference>
<dbReference type="SMART" id="SM00487">
    <property type="entry name" value="DEXDc"/>
    <property type="match status" value="1"/>
</dbReference>
<dbReference type="SUPFAM" id="SSF52540">
    <property type="entry name" value="P-loop containing nucleoside triphosphate hydrolases"/>
    <property type="match status" value="2"/>
</dbReference>
<evidence type="ECO:0000256" key="5">
    <source>
        <dbReference type="ARBA" id="ARBA00022840"/>
    </source>
</evidence>
<dbReference type="GO" id="GO:0003677">
    <property type="term" value="F:DNA binding"/>
    <property type="evidence" value="ECO:0007669"/>
    <property type="project" value="InterPro"/>
</dbReference>
<evidence type="ECO:0000256" key="2">
    <source>
        <dbReference type="ARBA" id="ARBA00022741"/>
    </source>
</evidence>
<dbReference type="InterPro" id="IPR050615">
    <property type="entry name" value="ATP-dep_DNA_Helicase"/>
</dbReference>
<dbReference type="EC" id="5.6.2.4" evidence="8"/>
<gene>
    <name evidence="12" type="ORF">XYCOK13_15250</name>
</gene>
<reference evidence="12" key="1">
    <citation type="submission" date="2021-04" db="EMBL/GenBank/DDBJ databases">
        <title>Draft genome sequence of Xylanibacillus composti strain K13.</title>
        <authorList>
            <person name="Uke A."/>
            <person name="Chhe C."/>
            <person name="Baramee S."/>
            <person name="Kosugi A."/>
        </authorList>
    </citation>
    <scope>NUCLEOTIDE SEQUENCE</scope>
    <source>
        <strain evidence="12">K13</strain>
    </source>
</reference>
<evidence type="ECO:0000256" key="3">
    <source>
        <dbReference type="ARBA" id="ARBA00022801"/>
    </source>
</evidence>
<dbReference type="Pfam" id="PF13625">
    <property type="entry name" value="Helicase_C_3"/>
    <property type="match status" value="1"/>
</dbReference>
<dbReference type="PROSITE" id="PS51192">
    <property type="entry name" value="HELICASE_ATP_BIND_1"/>
    <property type="match status" value="1"/>
</dbReference>
<evidence type="ECO:0000259" key="10">
    <source>
        <dbReference type="PROSITE" id="PS51192"/>
    </source>
</evidence>
<dbReference type="CDD" id="cd18789">
    <property type="entry name" value="SF2_C_XPB"/>
    <property type="match status" value="1"/>
</dbReference>
<keyword evidence="6" id="KW-0413">Isomerase</keyword>
<keyword evidence="3" id="KW-0378">Hydrolase</keyword>
<dbReference type="NCBIfam" id="NF045503">
    <property type="entry name" value="repair_heli_XPB"/>
    <property type="match status" value="1"/>
</dbReference>
<accession>A0A8J4H359</accession>
<feature type="domain" description="Helicase C-terminal" evidence="11">
    <location>
        <begin position="409"/>
        <end position="561"/>
    </location>
</feature>
<comment type="similarity">
    <text evidence="1">Belongs to the helicase family. RAD25/XPB subfamily.</text>
</comment>
<sequence length="564" mass="63681">MTKPLMIQTGQTLLADARNPAYAAIRDKLAGFAELVKSPDDWHTYRMTAISLWNAAAAGVRPEEVIEVLTGNSRYPVSLQLQRDIYAVMSRYGKVRLVSADDKLLLKAEDQDAWEAIRHARDVRDNWLEADDNRMQAYLLPAYRGMIKNACMQAGYPVVDQAGYRDGEHLNVQFRERTAKGSEFQLRDYQRHAVDRFYQEGTVHGGSGIVVLPCGAGKTIVGLGAMVTCKCATLILTTNTTSVKQWKREILDKTALAPDMIGEYAGKQKQVRPVTIATYHMLTYRSRDQNAFVHMKLFQQRKWGLIIYDEVHLLPAPVFRATAELQAARRLGLTATLVREDGREGDAFSLVGPKTFDLPWRSLEVRGFLAEVRCAEVRVKLSERDQLRYLEASPRAKPRIAGDNTSKDEVAAALIHCHHDKPVLVIGQYLQQLRRLSGKLQAPLITGQTSQEERERLFDRFRKGHIPVLIVSKVANFAVDLPDAAVAIQVSGSYGSRQEEAQRLGRVLRPKQNGGEAYFYSLVSADTREEQDADRRRLFLLEQGYCYERLQESDVWKRKEAASG</sequence>
<proteinExistence type="inferred from homology"/>
<feature type="domain" description="Helicase ATP-binding" evidence="10">
    <location>
        <begin position="199"/>
        <end position="355"/>
    </location>
</feature>
<comment type="catalytic activity">
    <reaction evidence="9">
        <text>ATP + H2O = ADP + phosphate + H(+)</text>
        <dbReference type="Rhea" id="RHEA:13065"/>
        <dbReference type="ChEBI" id="CHEBI:15377"/>
        <dbReference type="ChEBI" id="CHEBI:15378"/>
        <dbReference type="ChEBI" id="CHEBI:30616"/>
        <dbReference type="ChEBI" id="CHEBI:43474"/>
        <dbReference type="ChEBI" id="CHEBI:456216"/>
        <dbReference type="EC" id="5.6.2.4"/>
    </reaction>
</comment>
<comment type="caution">
    <text evidence="12">The sequence shown here is derived from an EMBL/GenBank/DDBJ whole genome shotgun (WGS) entry which is preliminary data.</text>
</comment>
<dbReference type="PANTHER" id="PTHR11274:SF0">
    <property type="entry name" value="GENERAL TRANSCRIPTION AND DNA REPAIR FACTOR IIH HELICASE SUBUNIT XPB"/>
    <property type="match status" value="1"/>
</dbReference>
<evidence type="ECO:0000313" key="12">
    <source>
        <dbReference type="EMBL" id="GIQ68701.1"/>
    </source>
</evidence>
<evidence type="ECO:0000259" key="11">
    <source>
        <dbReference type="PROSITE" id="PS51194"/>
    </source>
</evidence>
<evidence type="ECO:0000256" key="6">
    <source>
        <dbReference type="ARBA" id="ARBA00023235"/>
    </source>
</evidence>
<dbReference type="SMART" id="SM00490">
    <property type="entry name" value="HELICc"/>
    <property type="match status" value="1"/>
</dbReference>
<evidence type="ECO:0000256" key="7">
    <source>
        <dbReference type="ARBA" id="ARBA00034617"/>
    </source>
</evidence>
<keyword evidence="4 12" id="KW-0347">Helicase</keyword>
<keyword evidence="5" id="KW-0067">ATP-binding</keyword>
<dbReference type="GO" id="GO:0043138">
    <property type="term" value="F:3'-5' DNA helicase activity"/>
    <property type="evidence" value="ECO:0007669"/>
    <property type="project" value="UniProtKB-EC"/>
</dbReference>
<name>A0A8J4H359_9BACL</name>
<dbReference type="InterPro" id="IPR006935">
    <property type="entry name" value="Helicase/UvrB_N"/>
</dbReference>
<dbReference type="AlphaFoldDB" id="A0A8J4H359"/>
<dbReference type="GO" id="GO:0016787">
    <property type="term" value="F:hydrolase activity"/>
    <property type="evidence" value="ECO:0007669"/>
    <property type="project" value="UniProtKB-KW"/>
</dbReference>
<dbReference type="EMBL" id="BOVK01000016">
    <property type="protein sequence ID" value="GIQ68701.1"/>
    <property type="molecule type" value="Genomic_DNA"/>
</dbReference>
<dbReference type="Pfam" id="PF04851">
    <property type="entry name" value="ResIII"/>
    <property type="match status" value="1"/>
</dbReference>
<keyword evidence="2" id="KW-0547">Nucleotide-binding</keyword>
<dbReference type="InterPro" id="IPR032438">
    <property type="entry name" value="ERCC3_RAD25_C"/>
</dbReference>
<evidence type="ECO:0000256" key="4">
    <source>
        <dbReference type="ARBA" id="ARBA00022806"/>
    </source>
</evidence>
<evidence type="ECO:0000256" key="9">
    <source>
        <dbReference type="ARBA" id="ARBA00048988"/>
    </source>
</evidence>
<dbReference type="Gene3D" id="3.40.50.300">
    <property type="entry name" value="P-loop containing nucleotide triphosphate hydrolases"/>
    <property type="match status" value="2"/>
</dbReference>
<dbReference type="InterPro" id="IPR014001">
    <property type="entry name" value="Helicase_ATP-bd"/>
</dbReference>
<dbReference type="GO" id="GO:0005524">
    <property type="term" value="F:ATP binding"/>
    <property type="evidence" value="ECO:0007669"/>
    <property type="project" value="UniProtKB-KW"/>
</dbReference>
<evidence type="ECO:0000256" key="8">
    <source>
        <dbReference type="ARBA" id="ARBA00034808"/>
    </source>
</evidence>
<dbReference type="InterPro" id="IPR032830">
    <property type="entry name" value="XPB/Ssl2_N"/>
</dbReference>
<dbReference type="Pfam" id="PF16203">
    <property type="entry name" value="ERCC3_RAD25_C"/>
    <property type="match status" value="1"/>
</dbReference>
<dbReference type="InterPro" id="IPR027417">
    <property type="entry name" value="P-loop_NTPase"/>
</dbReference>
<comment type="catalytic activity">
    <reaction evidence="7">
        <text>Couples ATP hydrolysis with the unwinding of duplex DNA by translocating in the 3'-5' direction.</text>
        <dbReference type="EC" id="5.6.2.4"/>
    </reaction>
</comment>
<dbReference type="InterPro" id="IPR001650">
    <property type="entry name" value="Helicase_C-like"/>
</dbReference>
<dbReference type="CDD" id="cd18029">
    <property type="entry name" value="DEXHc_XPB"/>
    <property type="match status" value="1"/>
</dbReference>
<organism evidence="12 13">
    <name type="scientific">Xylanibacillus composti</name>
    <dbReference type="NCBI Taxonomy" id="1572762"/>
    <lineage>
        <taxon>Bacteria</taxon>
        <taxon>Bacillati</taxon>
        <taxon>Bacillota</taxon>
        <taxon>Bacilli</taxon>
        <taxon>Bacillales</taxon>
        <taxon>Paenibacillaceae</taxon>
        <taxon>Xylanibacillus</taxon>
    </lineage>
</organism>
<dbReference type="Proteomes" id="UP000677918">
    <property type="component" value="Unassembled WGS sequence"/>
</dbReference>
<evidence type="ECO:0000256" key="1">
    <source>
        <dbReference type="ARBA" id="ARBA00006637"/>
    </source>
</evidence>
<evidence type="ECO:0000313" key="13">
    <source>
        <dbReference type="Proteomes" id="UP000677918"/>
    </source>
</evidence>
<keyword evidence="13" id="KW-1185">Reference proteome</keyword>
<protein>
    <recommendedName>
        <fullName evidence="8">DNA 3'-5' helicase</fullName>
        <ecNumber evidence="8">5.6.2.4</ecNumber>
    </recommendedName>
</protein>
<dbReference type="PANTHER" id="PTHR11274">
    <property type="entry name" value="RAD25/XP-B DNA REPAIR HELICASE"/>
    <property type="match status" value="1"/>
</dbReference>
<dbReference type="PROSITE" id="PS51194">
    <property type="entry name" value="HELICASE_CTER"/>
    <property type="match status" value="1"/>
</dbReference>